<reference evidence="1 2" key="1">
    <citation type="submission" date="2019-08" db="EMBL/GenBank/DDBJ databases">
        <title>Genome of Phaeodactylibacter luteus.</title>
        <authorList>
            <person name="Bowman J.P."/>
        </authorList>
    </citation>
    <scope>NUCLEOTIDE SEQUENCE [LARGE SCALE GENOMIC DNA]</scope>
    <source>
        <strain evidence="1 2">KCTC 42180</strain>
    </source>
</reference>
<accession>A0A5C6RIB1</accession>
<sequence length="81" mass="8572">MYAKATKLNARYSTGARHKTDCRFFGLPLHHVMGACPCRMAGAAMLRGSLSARPLALQASGLAFGHPCAALGQCQPKAREA</sequence>
<name>A0A5C6RIB1_9BACT</name>
<gene>
    <name evidence="1" type="ORF">FRY97_17805</name>
</gene>
<comment type="caution">
    <text evidence="1">The sequence shown here is derived from an EMBL/GenBank/DDBJ whole genome shotgun (WGS) entry which is preliminary data.</text>
</comment>
<organism evidence="1 2">
    <name type="scientific">Phaeodactylibacter luteus</name>
    <dbReference type="NCBI Taxonomy" id="1564516"/>
    <lineage>
        <taxon>Bacteria</taxon>
        <taxon>Pseudomonadati</taxon>
        <taxon>Bacteroidota</taxon>
        <taxon>Saprospiria</taxon>
        <taxon>Saprospirales</taxon>
        <taxon>Haliscomenobacteraceae</taxon>
        <taxon>Phaeodactylibacter</taxon>
    </lineage>
</organism>
<evidence type="ECO:0000313" key="1">
    <source>
        <dbReference type="EMBL" id="TXB61699.1"/>
    </source>
</evidence>
<keyword evidence="2" id="KW-1185">Reference proteome</keyword>
<proteinExistence type="predicted"/>
<dbReference type="EMBL" id="VOOR01000048">
    <property type="protein sequence ID" value="TXB61699.1"/>
    <property type="molecule type" value="Genomic_DNA"/>
</dbReference>
<protein>
    <submittedName>
        <fullName evidence="1">Uncharacterized protein</fullName>
    </submittedName>
</protein>
<dbReference type="AlphaFoldDB" id="A0A5C6RIB1"/>
<evidence type="ECO:0000313" key="2">
    <source>
        <dbReference type="Proteomes" id="UP000321580"/>
    </source>
</evidence>
<dbReference type="Proteomes" id="UP000321580">
    <property type="component" value="Unassembled WGS sequence"/>
</dbReference>